<dbReference type="InterPro" id="IPR000924">
    <property type="entry name" value="Glu/Gln-tRNA-synth"/>
</dbReference>
<dbReference type="Gene3D" id="3.90.800.10">
    <property type="entry name" value="Glutamyl-tRNA Synthetase, Domain 3"/>
    <property type="match status" value="1"/>
</dbReference>
<dbReference type="EC" id="6.1.1.18" evidence="9"/>
<dbReference type="GO" id="GO:0005524">
    <property type="term" value="F:ATP binding"/>
    <property type="evidence" value="ECO:0007669"/>
    <property type="project" value="UniProtKB-UniRule"/>
</dbReference>
<comment type="catalytic activity">
    <reaction evidence="8 9">
        <text>tRNA(Gln) + L-glutamine + ATP = L-glutaminyl-tRNA(Gln) + AMP + diphosphate</text>
        <dbReference type="Rhea" id="RHEA:20121"/>
        <dbReference type="Rhea" id="RHEA-COMP:9662"/>
        <dbReference type="Rhea" id="RHEA-COMP:9681"/>
        <dbReference type="ChEBI" id="CHEBI:30616"/>
        <dbReference type="ChEBI" id="CHEBI:33019"/>
        <dbReference type="ChEBI" id="CHEBI:58359"/>
        <dbReference type="ChEBI" id="CHEBI:78442"/>
        <dbReference type="ChEBI" id="CHEBI:78521"/>
        <dbReference type="ChEBI" id="CHEBI:456215"/>
        <dbReference type="EC" id="6.1.1.18"/>
    </reaction>
</comment>
<dbReference type="Pfam" id="PF03950">
    <property type="entry name" value="tRNA-synt_1c_C"/>
    <property type="match status" value="1"/>
</dbReference>
<evidence type="ECO:0000313" key="15">
    <source>
        <dbReference type="Proteomes" id="UP000011866"/>
    </source>
</evidence>
<dbReference type="GO" id="GO:0006425">
    <property type="term" value="P:glutaminyl-tRNA aminoacylation"/>
    <property type="evidence" value="ECO:0007669"/>
    <property type="project" value="UniProtKB-UniRule"/>
</dbReference>
<dbReference type="Gene3D" id="1.10.1160.10">
    <property type="entry name" value="Glutamyl-trna Synthetase, Domain 2"/>
    <property type="match status" value="1"/>
</dbReference>
<evidence type="ECO:0000256" key="3">
    <source>
        <dbReference type="ARBA" id="ARBA00022598"/>
    </source>
</evidence>
<dbReference type="InterPro" id="IPR004514">
    <property type="entry name" value="Gln-tRNA-synth"/>
</dbReference>
<dbReference type="PATRIC" id="fig|1298593.3.peg.1793"/>
<accession>M5DSU6</accession>
<dbReference type="InterPro" id="IPR011035">
    <property type="entry name" value="Ribosomal_bL25/Gln-tRNA_synth"/>
</dbReference>
<protein>
    <recommendedName>
        <fullName evidence="9">Glutamine--tRNA ligase</fullName>
        <ecNumber evidence="9">6.1.1.18</ecNumber>
    </recommendedName>
    <alternativeName>
        <fullName evidence="9">Glutaminyl-tRNA synthetase</fullName>
        <shortName evidence="9">GlnRS</shortName>
    </alternativeName>
</protein>
<evidence type="ECO:0000256" key="7">
    <source>
        <dbReference type="ARBA" id="ARBA00023146"/>
    </source>
</evidence>
<proteinExistence type="inferred from homology"/>
<comment type="subcellular location">
    <subcellularLocation>
        <location evidence="9">Cytoplasm</location>
    </subcellularLocation>
</comment>
<feature type="binding site" evidence="9">
    <location>
        <begin position="41"/>
        <end position="43"/>
    </location>
    <ligand>
        <name>ATP</name>
        <dbReference type="ChEBI" id="CHEBI:30616"/>
    </ligand>
</feature>
<dbReference type="NCBIfam" id="NF011291">
    <property type="entry name" value="PRK14703.1"/>
    <property type="match status" value="1"/>
</dbReference>
<dbReference type="InterPro" id="IPR022861">
    <property type="entry name" value="Gln_tRNA_ligase_bac"/>
</dbReference>
<dbReference type="PANTHER" id="PTHR43097">
    <property type="entry name" value="GLUTAMINE-TRNA LIGASE"/>
    <property type="match status" value="1"/>
</dbReference>
<keyword evidence="15" id="KW-1185">Reference proteome</keyword>
<dbReference type="STRING" id="187493.CN03_08920"/>
<keyword evidence="6 9" id="KW-0648">Protein biosynthesis</keyword>
<evidence type="ECO:0000256" key="1">
    <source>
        <dbReference type="ARBA" id="ARBA00005594"/>
    </source>
</evidence>
<evidence type="ECO:0000256" key="6">
    <source>
        <dbReference type="ARBA" id="ARBA00022917"/>
    </source>
</evidence>
<dbReference type="SUPFAM" id="SSF50715">
    <property type="entry name" value="Ribosomal protein L25-like"/>
    <property type="match status" value="1"/>
</dbReference>
<dbReference type="GeneID" id="79176716"/>
<dbReference type="InterPro" id="IPR050132">
    <property type="entry name" value="Gln/Glu-tRNA_Ligase"/>
</dbReference>
<dbReference type="InterPro" id="IPR001412">
    <property type="entry name" value="aa-tRNA-synth_I_CS"/>
</dbReference>
<dbReference type="InterPro" id="IPR014729">
    <property type="entry name" value="Rossmann-like_a/b/a_fold"/>
</dbReference>
<dbReference type="Proteomes" id="UP000011866">
    <property type="component" value="Chromosome"/>
</dbReference>
<evidence type="ECO:0000259" key="13">
    <source>
        <dbReference type="Pfam" id="PF20974"/>
    </source>
</evidence>
<dbReference type="PRINTS" id="PR00987">
    <property type="entry name" value="TRNASYNTHGLU"/>
</dbReference>
<keyword evidence="4 9" id="KW-0547">Nucleotide-binding</keyword>
<evidence type="ECO:0000256" key="2">
    <source>
        <dbReference type="ARBA" id="ARBA00022490"/>
    </source>
</evidence>
<dbReference type="CDD" id="cd00807">
    <property type="entry name" value="GlnRS_core"/>
    <property type="match status" value="1"/>
</dbReference>
<dbReference type="EMBL" id="HF680312">
    <property type="protein sequence ID" value="CCU72287.1"/>
    <property type="molecule type" value="Genomic_DNA"/>
</dbReference>
<feature type="binding site" evidence="9">
    <location>
        <position position="73"/>
    </location>
    <ligand>
        <name>L-glutamine</name>
        <dbReference type="ChEBI" id="CHEBI:58359"/>
    </ligand>
</feature>
<comment type="caution">
    <text evidence="9">Lacks conserved residue(s) required for the propagation of feature annotation.</text>
</comment>
<dbReference type="InterPro" id="IPR020056">
    <property type="entry name" value="Rbsml_bL25/Gln-tRNA_synth_N"/>
</dbReference>
<dbReference type="PROSITE" id="PS00178">
    <property type="entry name" value="AA_TRNA_LIGASE_I"/>
    <property type="match status" value="1"/>
</dbReference>
<dbReference type="Pfam" id="PF20974">
    <property type="entry name" value="tRNA-synt_1c_C2"/>
    <property type="match status" value="1"/>
</dbReference>
<gene>
    <name evidence="9" type="primary">glnS</name>
    <name evidence="14" type="ORF">TOL_1871</name>
</gene>
<organism evidence="14 15">
    <name type="scientific">Thalassolituus oleivorans MIL-1</name>
    <dbReference type="NCBI Taxonomy" id="1298593"/>
    <lineage>
        <taxon>Bacteria</taxon>
        <taxon>Pseudomonadati</taxon>
        <taxon>Pseudomonadota</taxon>
        <taxon>Gammaproteobacteria</taxon>
        <taxon>Oceanospirillales</taxon>
        <taxon>Oceanospirillaceae</taxon>
        <taxon>Thalassolituus</taxon>
    </lineage>
</organism>
<feature type="binding site" evidence="9">
    <location>
        <position position="237"/>
    </location>
    <ligand>
        <name>ATP</name>
        <dbReference type="ChEBI" id="CHEBI:30616"/>
    </ligand>
</feature>
<feature type="domain" description="Glutamyl/glutaminyl-tRNA synthetase class Ib catalytic" evidence="11">
    <location>
        <begin position="33"/>
        <end position="341"/>
    </location>
</feature>
<dbReference type="GO" id="GO:0004819">
    <property type="term" value="F:glutamine-tRNA ligase activity"/>
    <property type="evidence" value="ECO:0007669"/>
    <property type="project" value="UniProtKB-UniRule"/>
</dbReference>
<comment type="subunit">
    <text evidence="9">Monomer.</text>
</comment>
<dbReference type="FunFam" id="3.40.50.620:FF:000037">
    <property type="entry name" value="Glutamine--tRNA ligase cytoplasmic"/>
    <property type="match status" value="1"/>
</dbReference>
<dbReference type="AlphaFoldDB" id="M5DSU6"/>
<dbReference type="GO" id="GO:0006424">
    <property type="term" value="P:glutamyl-tRNA aminoacylation"/>
    <property type="evidence" value="ECO:0007669"/>
    <property type="project" value="UniProtKB-UniRule"/>
</dbReference>
<evidence type="ECO:0000259" key="11">
    <source>
        <dbReference type="Pfam" id="PF00749"/>
    </source>
</evidence>
<dbReference type="eggNOG" id="COG0008">
    <property type="taxonomic scope" value="Bacteria"/>
</dbReference>
<evidence type="ECO:0000256" key="4">
    <source>
        <dbReference type="ARBA" id="ARBA00022741"/>
    </source>
</evidence>
<feature type="binding site" evidence="9">
    <location>
        <position position="218"/>
    </location>
    <ligand>
        <name>L-glutamine</name>
        <dbReference type="ChEBI" id="CHEBI:58359"/>
    </ligand>
</feature>
<dbReference type="InterPro" id="IPR020059">
    <property type="entry name" value="Glu/Gln-tRNA-synth_Ib_codon-bd"/>
</dbReference>
<dbReference type="InterPro" id="IPR020061">
    <property type="entry name" value="Glu_tRNA_lig_a-bdl"/>
</dbReference>
<dbReference type="SUPFAM" id="SSF52374">
    <property type="entry name" value="Nucleotidylyl transferase"/>
    <property type="match status" value="1"/>
</dbReference>
<name>M5DSU6_9GAMM</name>
<feature type="short sequence motif" description="'KMSKS' region" evidence="9">
    <location>
        <begin position="274"/>
        <end position="278"/>
    </location>
</feature>
<keyword evidence="3 9" id="KW-0436">Ligase</keyword>
<dbReference type="KEGG" id="tol:TOL_1871"/>
<dbReference type="InterPro" id="IPR020058">
    <property type="entry name" value="Glu/Gln-tRNA-synth_Ib_cat-dom"/>
</dbReference>
<evidence type="ECO:0000259" key="12">
    <source>
        <dbReference type="Pfam" id="PF03950"/>
    </source>
</evidence>
<keyword evidence="7 9" id="KW-0030">Aminoacyl-tRNA synthetase</keyword>
<keyword evidence="2 9" id="KW-0963">Cytoplasm</keyword>
<dbReference type="FunFam" id="1.10.1160.10:FF:000001">
    <property type="entry name" value="Glutamine--tRNA ligase"/>
    <property type="match status" value="1"/>
</dbReference>
<feature type="binding site" evidence="9">
    <location>
        <begin position="267"/>
        <end position="268"/>
    </location>
    <ligand>
        <name>ATP</name>
        <dbReference type="ChEBI" id="CHEBI:30616"/>
    </ligand>
</feature>
<comment type="similarity">
    <text evidence="1 9 10">Belongs to the class-I aminoacyl-tRNA synthetase family.</text>
</comment>
<dbReference type="PANTHER" id="PTHR43097:SF5">
    <property type="entry name" value="GLUTAMATE--TRNA LIGASE"/>
    <property type="match status" value="1"/>
</dbReference>
<dbReference type="RefSeq" id="WP_015487012.1">
    <property type="nucleotide sequence ID" value="NC_020888.1"/>
</dbReference>
<evidence type="ECO:0000256" key="9">
    <source>
        <dbReference type="HAMAP-Rule" id="MF_00126"/>
    </source>
</evidence>
<feature type="domain" description="Glutamyl/glutaminyl-tRNA synthetase class Ib anti-codon binding" evidence="12">
    <location>
        <begin position="346"/>
        <end position="445"/>
    </location>
</feature>
<dbReference type="InterPro" id="IPR049437">
    <property type="entry name" value="tRNA-synt_1c_C2"/>
</dbReference>
<keyword evidence="5 9" id="KW-0067">ATP-binding</keyword>
<reference evidence="14 15" key="1">
    <citation type="journal article" date="2013" name="Genome Announc.">
        <title>Genome Sequence of Thalassolituus oleivorans MIL-1 (DSM 14913T).</title>
        <authorList>
            <person name="Golyshin P.N."/>
            <person name="Werner J."/>
            <person name="Chernikova T.N."/>
            <person name="Tran H."/>
            <person name="Ferrer M."/>
            <person name="Yakimov M.M."/>
            <person name="Teeling H."/>
            <person name="Golyshina O.V."/>
        </authorList>
    </citation>
    <scope>NUCLEOTIDE SEQUENCE [LARGE SCALE GENOMIC DNA]</scope>
    <source>
        <strain evidence="14 15">MIL-1</strain>
    </source>
</reference>
<dbReference type="Pfam" id="PF00749">
    <property type="entry name" value="tRNA-synt_1c"/>
    <property type="match status" value="1"/>
</dbReference>
<dbReference type="Gene3D" id="3.40.50.620">
    <property type="entry name" value="HUPs"/>
    <property type="match status" value="1"/>
</dbReference>
<sequence>MVMTDTTANTANTSANFIAKIIQDDLDNGRVTQVVTRFPPEPNGYLHVGHAKSVCLNFGLAEQFGGRCNLRFDDTNPEKESQEFINAIKDDITWLGFQWAGEIHYASDYFDQLHDWAVNLIESGNAYVCDLSADQAREYRGTLTEAGKPSPYRERTVEENLDLFARMRAGEFDEGAKVLRAKIDMASPNMNMRDPILYRIRKVHHHQTGDKWCIYPNYDFTHGQSDAIEGITHSVCTLEFEDHRPLYEWFLANLPVPAQPRQYEFGRLNLDYTVTSKRKLKALVDEKVVAGWDDPRMPTISGMRRRGFTPRSVRNFCDMIGVSRSDGMVDVAMLEHALRDDLNKNAPRAMCVINPLKVVIENLPEDHLEMVSADYHHELDLGSREMPFTREIFIDQDDFKEEYSKKFKKKFTPGKRIRLRHSYVIEATSYEKDEQGNVVLVRANLIEGTLGTNPADGDNPKGVVHWVSASHGIPAELRLYERLFTHASPDKTDGDFMEYVNTDSLKVVTAWVEPALANVGPENNFQFEREGYYVSDRYDHATDKPVFNLTIGLREDKSLTEA</sequence>
<dbReference type="HAMAP" id="MF_00126">
    <property type="entry name" value="Gln_tRNA_synth"/>
    <property type="match status" value="1"/>
</dbReference>
<dbReference type="FunFam" id="3.90.800.10:FF:000001">
    <property type="entry name" value="Glutamine--tRNA ligase"/>
    <property type="match status" value="1"/>
</dbReference>
<evidence type="ECO:0000256" key="5">
    <source>
        <dbReference type="ARBA" id="ARBA00022840"/>
    </source>
</evidence>
<feature type="domain" description="tRNA synthetases class I (E and Q) anti-codon binding" evidence="13">
    <location>
        <begin position="463"/>
        <end position="536"/>
    </location>
</feature>
<dbReference type="HOGENOM" id="CLU_001882_2_3_6"/>
<evidence type="ECO:0000256" key="8">
    <source>
        <dbReference type="ARBA" id="ARBA00048270"/>
    </source>
</evidence>
<dbReference type="GO" id="GO:0005829">
    <property type="term" value="C:cytosol"/>
    <property type="evidence" value="ECO:0007669"/>
    <property type="project" value="TreeGrafter"/>
</dbReference>
<evidence type="ECO:0000313" key="14">
    <source>
        <dbReference type="EMBL" id="CCU72287.1"/>
    </source>
</evidence>
<evidence type="ECO:0000256" key="10">
    <source>
        <dbReference type="RuleBase" id="RU363037"/>
    </source>
</evidence>
<dbReference type="NCBIfam" id="TIGR00440">
    <property type="entry name" value="glnS"/>
    <property type="match status" value="1"/>
</dbReference>
<dbReference type="Gene3D" id="2.40.240.10">
    <property type="entry name" value="Ribosomal Protein L25, Chain P"/>
    <property type="match status" value="2"/>
</dbReference>